<dbReference type="OrthoDB" id="1749500at2"/>
<organism evidence="1 2">
    <name type="scientific">Peptostreptococcus russellii</name>
    <dbReference type="NCBI Taxonomy" id="215200"/>
    <lineage>
        <taxon>Bacteria</taxon>
        <taxon>Bacillati</taxon>
        <taxon>Bacillota</taxon>
        <taxon>Clostridia</taxon>
        <taxon>Peptostreptococcales</taxon>
        <taxon>Peptostreptococcaceae</taxon>
        <taxon>Peptostreptococcus</taxon>
    </lineage>
</organism>
<gene>
    <name evidence="1" type="ORF">UF10_04790</name>
</gene>
<keyword evidence="2" id="KW-1185">Reference proteome</keyword>
<proteinExistence type="predicted"/>
<name>A0A2P7Q1S2_9FIRM</name>
<evidence type="ECO:0000313" key="2">
    <source>
        <dbReference type="Proteomes" id="UP000241434"/>
    </source>
</evidence>
<comment type="caution">
    <text evidence="1">The sequence shown here is derived from an EMBL/GenBank/DDBJ whole genome shotgun (WGS) entry which is preliminary data.</text>
</comment>
<protein>
    <submittedName>
        <fullName evidence="1">Uncharacterized protein</fullName>
    </submittedName>
</protein>
<dbReference type="EMBL" id="JYGE01000003">
    <property type="protein sequence ID" value="PSJ31923.1"/>
    <property type="molecule type" value="Genomic_DNA"/>
</dbReference>
<evidence type="ECO:0000313" key="1">
    <source>
        <dbReference type="EMBL" id="PSJ31923.1"/>
    </source>
</evidence>
<dbReference type="Proteomes" id="UP000241434">
    <property type="component" value="Unassembled WGS sequence"/>
</dbReference>
<dbReference type="RefSeq" id="WP_106776688.1">
    <property type="nucleotide sequence ID" value="NZ_JBGGGQ010000001.1"/>
</dbReference>
<dbReference type="AlphaFoldDB" id="A0A2P7Q1S2"/>
<reference evidence="1" key="1">
    <citation type="thesis" date="2015" institute="Rutgers" country="The State University of New Jersey, 14 College Farm Rd., New Brunswick, NJ, USA">
        <title>Ammonia toxicity in bacteria and its implications for treatment of and resource recovery from highly nitrogenous organic wastes.</title>
        <authorList>
            <person name="Luther A.K."/>
        </authorList>
    </citation>
    <scope>NUCLEOTIDE SEQUENCE</scope>
    <source>
        <strain evidence="1">RT-10B</strain>
    </source>
</reference>
<sequence length="279" mass="32187">MKKINKIEIKINIKKNIFDVNMKRDFSPVKILMVGNKIMAEYAMIMMENNDTNMFDDDISSLTKRLDDLGDIKLVIEEYEANTFGLGKQILHEVKQEKGYNIKDAFAIISVAMTYIKDTLITAYGMDNKVYLMDKEDAIDCLAKFERSLDTYKKVSDMYGMSGYVYKNFEASLESLVSNIGYMSEICGDMANEFLTDSNGQNIFASELFEEHYEGDKNRPEFNAQDYDEKLDSIYNEDDLEMDSYKELASESYDRIMGMISNASHDHECCGHDHTHQHN</sequence>
<accession>A0A2P7Q1S2</accession>